<reference evidence="2 3" key="1">
    <citation type="journal article" date="2019" name="Nat. Ecol. Evol.">
        <title>Megaphylogeny resolves global patterns of mushroom evolution.</title>
        <authorList>
            <person name="Varga T."/>
            <person name="Krizsan K."/>
            <person name="Foldi C."/>
            <person name="Dima B."/>
            <person name="Sanchez-Garcia M."/>
            <person name="Sanchez-Ramirez S."/>
            <person name="Szollosi G.J."/>
            <person name="Szarkandi J.G."/>
            <person name="Papp V."/>
            <person name="Albert L."/>
            <person name="Andreopoulos W."/>
            <person name="Angelini C."/>
            <person name="Antonin V."/>
            <person name="Barry K.W."/>
            <person name="Bougher N.L."/>
            <person name="Buchanan P."/>
            <person name="Buyck B."/>
            <person name="Bense V."/>
            <person name="Catcheside P."/>
            <person name="Chovatia M."/>
            <person name="Cooper J."/>
            <person name="Damon W."/>
            <person name="Desjardin D."/>
            <person name="Finy P."/>
            <person name="Geml J."/>
            <person name="Haridas S."/>
            <person name="Hughes K."/>
            <person name="Justo A."/>
            <person name="Karasinski D."/>
            <person name="Kautmanova I."/>
            <person name="Kiss B."/>
            <person name="Kocsube S."/>
            <person name="Kotiranta H."/>
            <person name="LaButti K.M."/>
            <person name="Lechner B.E."/>
            <person name="Liimatainen K."/>
            <person name="Lipzen A."/>
            <person name="Lukacs Z."/>
            <person name="Mihaltcheva S."/>
            <person name="Morgado L.N."/>
            <person name="Niskanen T."/>
            <person name="Noordeloos M.E."/>
            <person name="Ohm R.A."/>
            <person name="Ortiz-Santana B."/>
            <person name="Ovrebo C."/>
            <person name="Racz N."/>
            <person name="Riley R."/>
            <person name="Savchenko A."/>
            <person name="Shiryaev A."/>
            <person name="Soop K."/>
            <person name="Spirin V."/>
            <person name="Szebenyi C."/>
            <person name="Tomsovsky M."/>
            <person name="Tulloss R.E."/>
            <person name="Uehling J."/>
            <person name="Grigoriev I.V."/>
            <person name="Vagvolgyi C."/>
            <person name="Papp T."/>
            <person name="Martin F.M."/>
            <person name="Miettinen O."/>
            <person name="Hibbett D.S."/>
            <person name="Nagy L.G."/>
        </authorList>
    </citation>
    <scope>NUCLEOTIDE SEQUENCE [LARGE SCALE GENOMIC DNA]</scope>
    <source>
        <strain evidence="2 3">FP101781</strain>
    </source>
</reference>
<dbReference type="AlphaFoldDB" id="A0A4Y7SYG1"/>
<comment type="caution">
    <text evidence="2">The sequence shown here is derived from an EMBL/GenBank/DDBJ whole genome shotgun (WGS) entry which is preliminary data.</text>
</comment>
<dbReference type="EMBL" id="QPFP01000045">
    <property type="protein sequence ID" value="TEB26882.1"/>
    <property type="molecule type" value="Genomic_DNA"/>
</dbReference>
<organism evidence="2 3">
    <name type="scientific">Coprinellus micaceus</name>
    <name type="common">Glistening ink-cap mushroom</name>
    <name type="synonym">Coprinus micaceus</name>
    <dbReference type="NCBI Taxonomy" id="71717"/>
    <lineage>
        <taxon>Eukaryota</taxon>
        <taxon>Fungi</taxon>
        <taxon>Dikarya</taxon>
        <taxon>Basidiomycota</taxon>
        <taxon>Agaricomycotina</taxon>
        <taxon>Agaricomycetes</taxon>
        <taxon>Agaricomycetidae</taxon>
        <taxon>Agaricales</taxon>
        <taxon>Agaricineae</taxon>
        <taxon>Psathyrellaceae</taxon>
        <taxon>Coprinellus</taxon>
    </lineage>
</organism>
<feature type="region of interest" description="Disordered" evidence="1">
    <location>
        <begin position="298"/>
        <end position="325"/>
    </location>
</feature>
<accession>A0A4Y7SYG1</accession>
<protein>
    <submittedName>
        <fullName evidence="2">Uncharacterized protein</fullName>
    </submittedName>
</protein>
<evidence type="ECO:0000256" key="1">
    <source>
        <dbReference type="SAM" id="MobiDB-lite"/>
    </source>
</evidence>
<evidence type="ECO:0000313" key="2">
    <source>
        <dbReference type="EMBL" id="TEB26882.1"/>
    </source>
</evidence>
<gene>
    <name evidence="2" type="ORF">FA13DRAFT_1713021</name>
</gene>
<keyword evidence="3" id="KW-1185">Reference proteome</keyword>
<sequence length="458" mass="50331">MIPYHQKASAEQTHRSGRLERTARTLLPVKTPFSALEHPPFYCGSPACMTFLYQWVCIIPTWTHKDRGLRIPGKACMTLQMWRSRGFKIELLPAQRSPEGQPDGVCGARNIGVQADARNAHGGCTAAGKSSTAWFAWTGLEAPLRGRLVVSIFCQTSDVASFSVDDSPWSRSKTGTVIGEDTEAQVPASVSKTNLLHVGRRGFNRTVGAALPLLETSSRPNCIRPRPRTWAAEWVSLQLLSAPPLSLALPMGESIEAAFDLPRRDWAGRYKKSLTSTPSKAASQCPCGWTEMENRDPRVPWVHPNKNETGAWGGDSERRWGAPRVRGEGPSQLLIRSARGPDGRSWESKLVRLHWGPPSALRRRRWCGLGGVSIVTTRYWCISTTPSGQNLGSRLAVGNYLSPIASYPKPWKQTAGRRCKQTASRGIAILPPTGSTKTKTHALCTYSTESWSSGNFDS</sequence>
<evidence type="ECO:0000313" key="3">
    <source>
        <dbReference type="Proteomes" id="UP000298030"/>
    </source>
</evidence>
<proteinExistence type="predicted"/>
<feature type="compositionally biased region" description="Basic and acidic residues" evidence="1">
    <location>
        <begin position="12"/>
        <end position="21"/>
    </location>
</feature>
<dbReference type="Proteomes" id="UP000298030">
    <property type="component" value="Unassembled WGS sequence"/>
</dbReference>
<name>A0A4Y7SYG1_COPMI</name>
<feature type="region of interest" description="Disordered" evidence="1">
    <location>
        <begin position="1"/>
        <end position="21"/>
    </location>
</feature>